<evidence type="ECO:0000313" key="9">
    <source>
        <dbReference type="EMBL" id="QJD30894.1"/>
    </source>
</evidence>
<dbReference type="GO" id="GO:0006457">
    <property type="term" value="P:protein folding"/>
    <property type="evidence" value="ECO:0007669"/>
    <property type="project" value="InterPro"/>
</dbReference>
<dbReference type="PANTHER" id="PTHR43811">
    <property type="entry name" value="FKBP-TYPE PEPTIDYL-PROLYL CIS-TRANS ISOMERASE FKPA"/>
    <property type="match status" value="1"/>
</dbReference>
<name>A0A858QB15_9GAMM</name>
<evidence type="ECO:0000256" key="2">
    <source>
        <dbReference type="ARBA" id="ARBA00006577"/>
    </source>
</evidence>
<organism evidence="9 10">
    <name type="scientific">Methylococcus geothermalis</name>
    <dbReference type="NCBI Taxonomy" id="2681310"/>
    <lineage>
        <taxon>Bacteria</taxon>
        <taxon>Pseudomonadati</taxon>
        <taxon>Pseudomonadota</taxon>
        <taxon>Gammaproteobacteria</taxon>
        <taxon>Methylococcales</taxon>
        <taxon>Methylococcaceae</taxon>
        <taxon>Methylococcus</taxon>
    </lineage>
</organism>
<dbReference type="Pfam" id="PF01346">
    <property type="entry name" value="FKBP_N"/>
    <property type="match status" value="1"/>
</dbReference>
<dbReference type="Gene3D" id="3.10.50.40">
    <property type="match status" value="1"/>
</dbReference>
<evidence type="ECO:0000256" key="5">
    <source>
        <dbReference type="PROSITE-ProRule" id="PRU00277"/>
    </source>
</evidence>
<keyword evidence="10" id="KW-1185">Reference proteome</keyword>
<feature type="signal peptide" evidence="7">
    <location>
        <begin position="1"/>
        <end position="18"/>
    </location>
</feature>
<evidence type="ECO:0000256" key="3">
    <source>
        <dbReference type="ARBA" id="ARBA00023110"/>
    </source>
</evidence>
<reference evidence="10" key="1">
    <citation type="submission" date="2019-12" db="EMBL/GenBank/DDBJ databases">
        <authorList>
            <person name="Awala S.I."/>
            <person name="Rhee S.K."/>
        </authorList>
    </citation>
    <scope>NUCLEOTIDE SEQUENCE [LARGE SCALE GENOMIC DNA]</scope>
    <source>
        <strain evidence="10">IM1</strain>
    </source>
</reference>
<accession>A0A858QB15</accession>
<dbReference type="EC" id="5.2.1.8" evidence="6"/>
<dbReference type="InterPro" id="IPR046357">
    <property type="entry name" value="PPIase_dom_sf"/>
</dbReference>
<dbReference type="PROSITE" id="PS50059">
    <property type="entry name" value="FKBP_PPIASE"/>
    <property type="match status" value="1"/>
</dbReference>
<feature type="chain" id="PRO_5032654672" description="Peptidyl-prolyl cis-trans isomerase" evidence="7">
    <location>
        <begin position="19"/>
        <end position="156"/>
    </location>
</feature>
<gene>
    <name evidence="9" type="ORF">GNH96_13595</name>
</gene>
<dbReference type="PANTHER" id="PTHR43811:SF57">
    <property type="entry name" value="FKBP-TYPE PEPTIDYL-PROLYL CIS-TRANS ISOMERASE FKPA-RELATED"/>
    <property type="match status" value="1"/>
</dbReference>
<dbReference type="SUPFAM" id="SSF54534">
    <property type="entry name" value="FKBP-like"/>
    <property type="match status" value="1"/>
</dbReference>
<evidence type="ECO:0000259" key="8">
    <source>
        <dbReference type="PROSITE" id="PS50059"/>
    </source>
</evidence>
<feature type="domain" description="PPIase FKBP-type" evidence="8">
    <location>
        <begin position="73"/>
        <end position="155"/>
    </location>
</feature>
<comment type="catalytic activity">
    <reaction evidence="1 5 6">
        <text>[protein]-peptidylproline (omega=180) = [protein]-peptidylproline (omega=0)</text>
        <dbReference type="Rhea" id="RHEA:16237"/>
        <dbReference type="Rhea" id="RHEA-COMP:10747"/>
        <dbReference type="Rhea" id="RHEA-COMP:10748"/>
        <dbReference type="ChEBI" id="CHEBI:83833"/>
        <dbReference type="ChEBI" id="CHEBI:83834"/>
        <dbReference type="EC" id="5.2.1.8"/>
    </reaction>
</comment>
<dbReference type="KEGG" id="metu:GNH96_13595"/>
<evidence type="ECO:0000313" key="10">
    <source>
        <dbReference type="Proteomes" id="UP000503004"/>
    </source>
</evidence>
<keyword evidence="3 5" id="KW-0697">Rotamase</keyword>
<keyword evidence="4 5" id="KW-0413">Isomerase</keyword>
<dbReference type="Proteomes" id="UP000503004">
    <property type="component" value="Chromosome"/>
</dbReference>
<proteinExistence type="inferred from homology"/>
<dbReference type="GO" id="GO:0003755">
    <property type="term" value="F:peptidyl-prolyl cis-trans isomerase activity"/>
    <property type="evidence" value="ECO:0007669"/>
    <property type="project" value="UniProtKB-UniRule"/>
</dbReference>
<dbReference type="EMBL" id="CP046565">
    <property type="protein sequence ID" value="QJD30894.1"/>
    <property type="molecule type" value="Genomic_DNA"/>
</dbReference>
<keyword evidence="7" id="KW-0732">Signal</keyword>
<evidence type="ECO:0000256" key="1">
    <source>
        <dbReference type="ARBA" id="ARBA00000971"/>
    </source>
</evidence>
<evidence type="ECO:0000256" key="6">
    <source>
        <dbReference type="RuleBase" id="RU003915"/>
    </source>
</evidence>
<sequence>MFSAATSMWRGFLPALFAIGLAACGPSFDGEKNLMEAKQFMEANKQKAGVVTTASGLQYEVIREGAGESPKATDTVTVNYKGGFPDGSTFDAGDGISFPLNGVIPGWTEGLQLMKPGARYRFFIPPELGYGEYGAGRVIPPNAALIFEVELLKVGG</sequence>
<dbReference type="RefSeq" id="WP_169604170.1">
    <property type="nucleotide sequence ID" value="NZ_CP046565.1"/>
</dbReference>
<dbReference type="Pfam" id="PF00254">
    <property type="entry name" value="FKBP_C"/>
    <property type="match status" value="1"/>
</dbReference>
<comment type="similarity">
    <text evidence="2 6">Belongs to the FKBP-type PPIase family.</text>
</comment>
<dbReference type="InterPro" id="IPR001179">
    <property type="entry name" value="PPIase_FKBP_dom"/>
</dbReference>
<evidence type="ECO:0000256" key="4">
    <source>
        <dbReference type="ARBA" id="ARBA00023235"/>
    </source>
</evidence>
<evidence type="ECO:0000256" key="7">
    <source>
        <dbReference type="SAM" id="SignalP"/>
    </source>
</evidence>
<protein>
    <recommendedName>
        <fullName evidence="6">Peptidyl-prolyl cis-trans isomerase</fullName>
        <ecNumber evidence="6">5.2.1.8</ecNumber>
    </recommendedName>
</protein>
<dbReference type="InterPro" id="IPR000774">
    <property type="entry name" value="PPIase_FKBP_N"/>
</dbReference>
<dbReference type="AlphaFoldDB" id="A0A858QB15"/>